<accession>A0A2K3MFS8</accession>
<reference evidence="1 2" key="1">
    <citation type="journal article" date="2014" name="Am. J. Bot.">
        <title>Genome assembly and annotation for red clover (Trifolium pratense; Fabaceae).</title>
        <authorList>
            <person name="Istvanek J."/>
            <person name="Jaros M."/>
            <person name="Krenek A."/>
            <person name="Repkova J."/>
        </authorList>
    </citation>
    <scope>NUCLEOTIDE SEQUENCE [LARGE SCALE GENOMIC DNA]</scope>
    <source>
        <strain evidence="2">cv. Tatra</strain>
        <tissue evidence="1">Young leaves</tissue>
    </source>
</reference>
<name>A0A2K3MFS8_TRIPR</name>
<reference evidence="1 2" key="2">
    <citation type="journal article" date="2017" name="Front. Plant Sci.">
        <title>Gene Classification and Mining of Molecular Markers Useful in Red Clover (Trifolium pratense) Breeding.</title>
        <authorList>
            <person name="Istvanek J."/>
            <person name="Dluhosova J."/>
            <person name="Dluhos P."/>
            <person name="Patkova L."/>
            <person name="Nedelnik J."/>
            <person name="Repkova J."/>
        </authorList>
    </citation>
    <scope>NUCLEOTIDE SEQUENCE [LARGE SCALE GENOMIC DNA]</scope>
    <source>
        <strain evidence="2">cv. Tatra</strain>
        <tissue evidence="1">Young leaves</tissue>
    </source>
</reference>
<dbReference type="Proteomes" id="UP000236291">
    <property type="component" value="Unassembled WGS sequence"/>
</dbReference>
<evidence type="ECO:0000313" key="1">
    <source>
        <dbReference type="EMBL" id="PNX89641.1"/>
    </source>
</evidence>
<evidence type="ECO:0000313" key="2">
    <source>
        <dbReference type="Proteomes" id="UP000236291"/>
    </source>
</evidence>
<organism evidence="1 2">
    <name type="scientific">Trifolium pratense</name>
    <name type="common">Red clover</name>
    <dbReference type="NCBI Taxonomy" id="57577"/>
    <lineage>
        <taxon>Eukaryota</taxon>
        <taxon>Viridiplantae</taxon>
        <taxon>Streptophyta</taxon>
        <taxon>Embryophyta</taxon>
        <taxon>Tracheophyta</taxon>
        <taxon>Spermatophyta</taxon>
        <taxon>Magnoliopsida</taxon>
        <taxon>eudicotyledons</taxon>
        <taxon>Gunneridae</taxon>
        <taxon>Pentapetalae</taxon>
        <taxon>rosids</taxon>
        <taxon>fabids</taxon>
        <taxon>Fabales</taxon>
        <taxon>Fabaceae</taxon>
        <taxon>Papilionoideae</taxon>
        <taxon>50 kb inversion clade</taxon>
        <taxon>NPAAA clade</taxon>
        <taxon>Hologalegina</taxon>
        <taxon>IRL clade</taxon>
        <taxon>Trifolieae</taxon>
        <taxon>Trifolium</taxon>
    </lineage>
</organism>
<proteinExistence type="predicted"/>
<gene>
    <name evidence="1" type="ORF">L195_g045763</name>
</gene>
<dbReference type="AlphaFoldDB" id="A0A2K3MFS8"/>
<feature type="non-terminal residue" evidence="1">
    <location>
        <position position="1"/>
    </location>
</feature>
<dbReference type="EMBL" id="ASHM01060435">
    <property type="protein sequence ID" value="PNX89641.1"/>
    <property type="molecule type" value="Genomic_DNA"/>
</dbReference>
<protein>
    <submittedName>
        <fullName evidence="1">Uncharacterized protein</fullName>
    </submittedName>
</protein>
<comment type="caution">
    <text evidence="1">The sequence shown here is derived from an EMBL/GenBank/DDBJ whole genome shotgun (WGS) entry which is preliminary data.</text>
</comment>
<sequence>SFGQVVVVGRELPKLFHGRSCVLVLREEDEGRLKTMTWRRVIGSLPSLKRVRQINPRTEICYVSFKSQPSDLIIRLRSVTSTVRLCSHATLDPILFIFFVWTKISLG</sequence>